<feature type="transmembrane region" description="Helical" evidence="7">
    <location>
        <begin position="45"/>
        <end position="66"/>
    </location>
</feature>
<dbReference type="InterPro" id="IPR032808">
    <property type="entry name" value="DoxX"/>
</dbReference>
<keyword evidence="6 7" id="KW-0472">Membrane</keyword>
<dbReference type="GO" id="GO:0005886">
    <property type="term" value="C:plasma membrane"/>
    <property type="evidence" value="ECO:0007669"/>
    <property type="project" value="UniProtKB-SubCell"/>
</dbReference>
<sequence length="124" mass="12984">MKSLLDVGLLFFRVAISVLMMVHGFGKLQMLLGGKGADFMPVFGLPATLSLILAIIGEFVAPILIIIGFKTRLAAIPAAITMAVAVFIAHGGQPLAEKELAVVYLVAFVALAFTGAGKLSVDKK</sequence>
<keyword evidence="5 7" id="KW-1133">Transmembrane helix</keyword>
<evidence type="ECO:0000256" key="6">
    <source>
        <dbReference type="ARBA" id="ARBA00023136"/>
    </source>
</evidence>
<dbReference type="EMBL" id="FPBK01000006">
    <property type="protein sequence ID" value="SFU53920.1"/>
    <property type="molecule type" value="Genomic_DNA"/>
</dbReference>
<feature type="transmembrane region" description="Helical" evidence="7">
    <location>
        <begin position="73"/>
        <end position="90"/>
    </location>
</feature>
<evidence type="ECO:0000256" key="5">
    <source>
        <dbReference type="ARBA" id="ARBA00022989"/>
    </source>
</evidence>
<dbReference type="Proteomes" id="UP000199138">
    <property type="component" value="Unassembled WGS sequence"/>
</dbReference>
<dbReference type="PANTHER" id="PTHR33452:SF1">
    <property type="entry name" value="INNER MEMBRANE PROTEIN YPHA-RELATED"/>
    <property type="match status" value="1"/>
</dbReference>
<comment type="subcellular location">
    <subcellularLocation>
        <location evidence="1">Cell membrane</location>
        <topology evidence="1">Multi-pass membrane protein</topology>
    </subcellularLocation>
</comment>
<reference evidence="8 9" key="1">
    <citation type="submission" date="2016-10" db="EMBL/GenBank/DDBJ databases">
        <authorList>
            <person name="de Groot N.N."/>
        </authorList>
    </citation>
    <scope>NUCLEOTIDE SEQUENCE [LARGE SCALE GENOMIC DNA]</scope>
    <source>
        <strain evidence="8 9">CGMCC 1.12333</strain>
    </source>
</reference>
<dbReference type="STRING" id="1224947.SAMN05216480_106135"/>
<evidence type="ECO:0000256" key="2">
    <source>
        <dbReference type="ARBA" id="ARBA00006679"/>
    </source>
</evidence>
<dbReference type="Pfam" id="PF07681">
    <property type="entry name" value="DoxX"/>
    <property type="match status" value="1"/>
</dbReference>
<evidence type="ECO:0000313" key="8">
    <source>
        <dbReference type="EMBL" id="SFU53920.1"/>
    </source>
</evidence>
<evidence type="ECO:0000313" key="9">
    <source>
        <dbReference type="Proteomes" id="UP000199138"/>
    </source>
</evidence>
<feature type="transmembrane region" description="Helical" evidence="7">
    <location>
        <begin position="7"/>
        <end position="25"/>
    </location>
</feature>
<dbReference type="RefSeq" id="WP_093025028.1">
    <property type="nucleotide sequence ID" value="NZ_FPBK01000006.1"/>
</dbReference>
<name>A0A1I7GZU6_9FLAO</name>
<comment type="similarity">
    <text evidence="2">Belongs to the DoxX family.</text>
</comment>
<gene>
    <name evidence="8" type="ORF">SAMN05216480_106135</name>
</gene>
<dbReference type="InterPro" id="IPR051907">
    <property type="entry name" value="DoxX-like_oxidoreductase"/>
</dbReference>
<accession>A0A1I7GZU6</accession>
<keyword evidence="3" id="KW-1003">Cell membrane</keyword>
<protein>
    <submittedName>
        <fullName evidence="8">Putative oxidoreductase</fullName>
    </submittedName>
</protein>
<dbReference type="OrthoDB" id="9813193at2"/>
<evidence type="ECO:0000256" key="7">
    <source>
        <dbReference type="SAM" id="Phobius"/>
    </source>
</evidence>
<evidence type="ECO:0000256" key="3">
    <source>
        <dbReference type="ARBA" id="ARBA00022475"/>
    </source>
</evidence>
<evidence type="ECO:0000256" key="4">
    <source>
        <dbReference type="ARBA" id="ARBA00022692"/>
    </source>
</evidence>
<feature type="transmembrane region" description="Helical" evidence="7">
    <location>
        <begin position="102"/>
        <end position="121"/>
    </location>
</feature>
<dbReference type="AlphaFoldDB" id="A0A1I7GZU6"/>
<keyword evidence="9" id="KW-1185">Reference proteome</keyword>
<dbReference type="PANTHER" id="PTHR33452">
    <property type="entry name" value="OXIDOREDUCTASE CATD-RELATED"/>
    <property type="match status" value="1"/>
</dbReference>
<proteinExistence type="inferred from homology"/>
<evidence type="ECO:0000256" key="1">
    <source>
        <dbReference type="ARBA" id="ARBA00004651"/>
    </source>
</evidence>
<keyword evidence="4 7" id="KW-0812">Transmembrane</keyword>
<organism evidence="8 9">
    <name type="scientific">Pustulibacterium marinum</name>
    <dbReference type="NCBI Taxonomy" id="1224947"/>
    <lineage>
        <taxon>Bacteria</taxon>
        <taxon>Pseudomonadati</taxon>
        <taxon>Bacteroidota</taxon>
        <taxon>Flavobacteriia</taxon>
        <taxon>Flavobacteriales</taxon>
        <taxon>Flavobacteriaceae</taxon>
        <taxon>Pustulibacterium</taxon>
    </lineage>
</organism>